<dbReference type="AlphaFoldDB" id="A0A125W2V4"/>
<keyword evidence="6 7" id="KW-0066">ATP synthesis</keyword>
<dbReference type="Pfam" id="PF00213">
    <property type="entry name" value="OSCP"/>
    <property type="match status" value="1"/>
</dbReference>
<evidence type="ECO:0000256" key="7">
    <source>
        <dbReference type="HAMAP-Rule" id="MF_01416"/>
    </source>
</evidence>
<evidence type="ECO:0000256" key="5">
    <source>
        <dbReference type="ARBA" id="ARBA00023136"/>
    </source>
</evidence>
<dbReference type="Proteomes" id="UP000004846">
    <property type="component" value="Unassembled WGS sequence"/>
</dbReference>
<comment type="caution">
    <text evidence="8">The sequence shown here is derived from an EMBL/GenBank/DDBJ whole genome shotgun (WGS) entry which is preliminary data.</text>
</comment>
<name>A0A125W2V4_ENTFL</name>
<sequence>MKLDKYTVGKRYGKALFELAVEKNQAEAIYQELLTLREVYHQVPGIGDILSDDRLEPYEKDSIMEKLVTGFSEMMQNFLRVVYEYRRMYDLLLMIDEYERRYDEHQGLILGSVTTAIPLSKEQHQAMEEKAAQLLGYEQAHLVNLIDPSIVGGVVIEANHQVIDGSIRKQLEHMQQKLLK</sequence>
<evidence type="ECO:0000313" key="9">
    <source>
        <dbReference type="Proteomes" id="UP000004846"/>
    </source>
</evidence>
<dbReference type="PANTHER" id="PTHR11910">
    <property type="entry name" value="ATP SYNTHASE DELTA CHAIN"/>
    <property type="match status" value="1"/>
</dbReference>
<comment type="similarity">
    <text evidence="7">Belongs to the ATPase delta chain family.</text>
</comment>
<dbReference type="HAMAP" id="MF_01416">
    <property type="entry name" value="ATP_synth_delta_bact"/>
    <property type="match status" value="1"/>
</dbReference>
<protein>
    <recommendedName>
        <fullName evidence="7">ATP synthase subunit delta</fullName>
    </recommendedName>
    <alternativeName>
        <fullName evidence="7">ATP synthase F(1) sector subunit delta</fullName>
    </alternativeName>
    <alternativeName>
        <fullName evidence="7">F-type ATPase subunit delta</fullName>
        <shortName evidence="7">F-ATPase subunit delta</shortName>
    </alternativeName>
</protein>
<evidence type="ECO:0000313" key="8">
    <source>
        <dbReference type="EMBL" id="EFM81624.1"/>
    </source>
</evidence>
<keyword evidence="7" id="KW-1003">Cell membrane</keyword>
<evidence type="ECO:0000256" key="6">
    <source>
        <dbReference type="ARBA" id="ARBA00023310"/>
    </source>
</evidence>
<dbReference type="InterPro" id="IPR026015">
    <property type="entry name" value="ATP_synth_OSCP/delta_N_sf"/>
</dbReference>
<dbReference type="EMBL" id="AEBR01000102">
    <property type="protein sequence ID" value="EFM81624.1"/>
    <property type="molecule type" value="Genomic_DNA"/>
</dbReference>
<keyword evidence="2 7" id="KW-0813">Transport</keyword>
<keyword evidence="5 7" id="KW-0472">Membrane</keyword>
<dbReference type="SUPFAM" id="SSF47928">
    <property type="entry name" value="N-terminal domain of the delta subunit of the F1F0-ATP synthase"/>
    <property type="match status" value="1"/>
</dbReference>
<evidence type="ECO:0000256" key="3">
    <source>
        <dbReference type="ARBA" id="ARBA00022781"/>
    </source>
</evidence>
<dbReference type="SMR" id="A0A125W2V4"/>
<dbReference type="PRINTS" id="PR00125">
    <property type="entry name" value="ATPASEDELTA"/>
</dbReference>
<dbReference type="GO" id="GO:0005886">
    <property type="term" value="C:plasma membrane"/>
    <property type="evidence" value="ECO:0007669"/>
    <property type="project" value="UniProtKB-SubCell"/>
</dbReference>
<gene>
    <name evidence="7 8" type="primary">atpH</name>
    <name evidence="8" type="ORF">HMPREF9498_02766</name>
</gene>
<evidence type="ECO:0000256" key="4">
    <source>
        <dbReference type="ARBA" id="ARBA00023065"/>
    </source>
</evidence>
<comment type="subcellular location">
    <subcellularLocation>
        <location evidence="7">Cell membrane</location>
        <topology evidence="7">Peripheral membrane protein</topology>
    </subcellularLocation>
    <subcellularLocation>
        <location evidence="1">Membrane</location>
    </subcellularLocation>
</comment>
<dbReference type="Gene3D" id="1.10.520.20">
    <property type="entry name" value="N-terminal domain of the delta subunit of the F1F0-ATP synthase"/>
    <property type="match status" value="1"/>
</dbReference>
<proteinExistence type="inferred from homology"/>
<reference evidence="8 9" key="1">
    <citation type="submission" date="2010-07" db="EMBL/GenBank/DDBJ databases">
        <authorList>
            <person name="Sid Ahmed O."/>
        </authorList>
    </citation>
    <scope>NUCLEOTIDE SEQUENCE [LARGE SCALE GENOMIC DNA]</scope>
    <source>
        <strain evidence="8 9">TX4248</strain>
    </source>
</reference>
<dbReference type="GO" id="GO:0045259">
    <property type="term" value="C:proton-transporting ATP synthase complex"/>
    <property type="evidence" value="ECO:0007669"/>
    <property type="project" value="UniProtKB-KW"/>
</dbReference>
<evidence type="ECO:0000256" key="1">
    <source>
        <dbReference type="ARBA" id="ARBA00004370"/>
    </source>
</evidence>
<dbReference type="HOGENOM" id="CLU_085114_4_1_9"/>
<dbReference type="GO" id="GO:0016787">
    <property type="term" value="F:hydrolase activity"/>
    <property type="evidence" value="ECO:0007669"/>
    <property type="project" value="UniProtKB-KW"/>
</dbReference>
<dbReference type="NCBIfam" id="TIGR01145">
    <property type="entry name" value="ATP_synt_delta"/>
    <property type="match status" value="1"/>
</dbReference>
<dbReference type="InterPro" id="IPR000711">
    <property type="entry name" value="ATPase_OSCP/dsu"/>
</dbReference>
<keyword evidence="7" id="KW-0139">CF(1)</keyword>
<evidence type="ECO:0000256" key="2">
    <source>
        <dbReference type="ARBA" id="ARBA00022448"/>
    </source>
</evidence>
<keyword evidence="4 7" id="KW-0406">Ion transport</keyword>
<comment type="function">
    <text evidence="7">F(1)F(0) ATP synthase produces ATP from ADP in the presence of a proton or sodium gradient. F-type ATPases consist of two structural domains, F(1) containing the extramembraneous catalytic core and F(0) containing the membrane proton channel, linked together by a central stalk and a peripheral stalk. During catalysis, ATP synthesis in the catalytic domain of F(1) is coupled via a rotary mechanism of the central stalk subunits to proton translocation.</text>
</comment>
<dbReference type="GeneID" id="60894613"/>
<comment type="function">
    <text evidence="7">This protein is part of the stalk that links CF(0) to CF(1). It either transmits conformational changes from CF(0) to CF(1) or is implicated in proton conduction.</text>
</comment>
<organism evidence="8 9">
    <name type="scientific">Enterococcus faecalis TX4248</name>
    <dbReference type="NCBI Taxonomy" id="749495"/>
    <lineage>
        <taxon>Bacteria</taxon>
        <taxon>Bacillati</taxon>
        <taxon>Bacillota</taxon>
        <taxon>Bacilli</taxon>
        <taxon>Lactobacillales</taxon>
        <taxon>Enterococcaceae</taxon>
        <taxon>Enterococcus</taxon>
    </lineage>
</organism>
<keyword evidence="8" id="KW-0378">Hydrolase</keyword>
<keyword evidence="3 7" id="KW-0375">Hydrogen ion transport</keyword>
<dbReference type="GO" id="GO:0046933">
    <property type="term" value="F:proton-transporting ATP synthase activity, rotational mechanism"/>
    <property type="evidence" value="ECO:0007669"/>
    <property type="project" value="UniProtKB-UniRule"/>
</dbReference>
<accession>A0A125W2V4</accession>
<dbReference type="RefSeq" id="WP_002356554.1">
    <property type="nucleotide sequence ID" value="NZ_GL454487.1"/>
</dbReference>